<feature type="transmembrane region" description="Helical" evidence="1">
    <location>
        <begin position="87"/>
        <end position="104"/>
    </location>
</feature>
<feature type="transmembrane region" description="Helical" evidence="1">
    <location>
        <begin position="134"/>
        <end position="153"/>
    </location>
</feature>
<dbReference type="PANTHER" id="PTHR23028:SF131">
    <property type="entry name" value="BLR2367 PROTEIN"/>
    <property type="match status" value="1"/>
</dbReference>
<feature type="transmembrane region" description="Helical" evidence="1">
    <location>
        <begin position="160"/>
        <end position="183"/>
    </location>
</feature>
<feature type="transmembrane region" description="Helical" evidence="1">
    <location>
        <begin position="189"/>
        <end position="210"/>
    </location>
</feature>
<evidence type="ECO:0000259" key="2">
    <source>
        <dbReference type="Pfam" id="PF01757"/>
    </source>
</evidence>
<dbReference type="EC" id="2.3.-.-" evidence="3"/>
<dbReference type="GO" id="GO:0016746">
    <property type="term" value="F:acyltransferase activity"/>
    <property type="evidence" value="ECO:0007669"/>
    <property type="project" value="UniProtKB-KW"/>
</dbReference>
<feature type="transmembrane region" description="Helical" evidence="1">
    <location>
        <begin position="320"/>
        <end position="340"/>
    </location>
</feature>
<sequence length="373" mass="40656">MQKREELTGIQFLRGFCALGVVIGHCAGMLAMPKYGELRTLGGVLEDGALGVDIFFTISGFIMAVVALEGSALKPRMSIAAFAQRRFVRIIPMMWIAILSYAVLQKLFARDAIDVAAYLRALFLLPFSYVKPDIIWTLRQELIFYLVFALSFFGRPRMRWLLAAWLVSPVVFLLSRGSLWASTGYIDNFWSILCSTVNLEFGMGLALGVLWTRASPTPRSDWALPVHPFVTLAVLVAAILGSTRMLGLVSQTLPSVLFLGVTGTMLVGLAARARCPAGWLTALGGLLGDASYSIYLFHLHILAGLLVVRAKLQVLNDGPAAVTAIVVASTAICIGIHLLVERPLTRWLRARFAGGRPRPAQPGMMEKPATPPV</sequence>
<feature type="transmembrane region" description="Helical" evidence="1">
    <location>
        <begin position="48"/>
        <end position="67"/>
    </location>
</feature>
<reference evidence="3 4" key="1">
    <citation type="submission" date="2024-09" db="EMBL/GenBank/DDBJ databases">
        <authorList>
            <person name="Sun Q."/>
            <person name="Mori K."/>
        </authorList>
    </citation>
    <scope>NUCLEOTIDE SEQUENCE [LARGE SCALE GENOMIC DNA]</scope>
    <source>
        <strain evidence="3 4">CCM 7706</strain>
    </source>
</reference>
<keyword evidence="1" id="KW-0472">Membrane</keyword>
<keyword evidence="1" id="KW-1133">Transmembrane helix</keyword>
<evidence type="ECO:0000313" key="3">
    <source>
        <dbReference type="EMBL" id="MFC0205071.1"/>
    </source>
</evidence>
<organism evidence="3 4">
    <name type="scientific">Novosphingobium soli</name>
    <dbReference type="NCBI Taxonomy" id="574956"/>
    <lineage>
        <taxon>Bacteria</taxon>
        <taxon>Pseudomonadati</taxon>
        <taxon>Pseudomonadota</taxon>
        <taxon>Alphaproteobacteria</taxon>
        <taxon>Sphingomonadales</taxon>
        <taxon>Sphingomonadaceae</taxon>
        <taxon>Novosphingobium</taxon>
    </lineage>
</organism>
<keyword evidence="1" id="KW-0812">Transmembrane</keyword>
<feature type="domain" description="Acyltransferase 3" evidence="2">
    <location>
        <begin position="9"/>
        <end position="336"/>
    </location>
</feature>
<protein>
    <submittedName>
        <fullName evidence="3">Acyltransferase family protein</fullName>
        <ecNumber evidence="3">2.3.-.-</ecNumber>
    </submittedName>
</protein>
<feature type="transmembrane region" description="Helical" evidence="1">
    <location>
        <begin position="222"/>
        <end position="241"/>
    </location>
</feature>
<name>A0ABV6CXM5_9SPHN</name>
<proteinExistence type="predicted"/>
<gene>
    <name evidence="3" type="ORF">ACFFJC_12430</name>
</gene>
<evidence type="ECO:0000256" key="1">
    <source>
        <dbReference type="SAM" id="Phobius"/>
    </source>
</evidence>
<feature type="transmembrane region" description="Helical" evidence="1">
    <location>
        <begin position="253"/>
        <end position="271"/>
    </location>
</feature>
<accession>A0ABV6CXM5</accession>
<dbReference type="InterPro" id="IPR002656">
    <property type="entry name" value="Acyl_transf_3_dom"/>
</dbReference>
<feature type="transmembrane region" description="Helical" evidence="1">
    <location>
        <begin position="12"/>
        <end position="32"/>
    </location>
</feature>
<dbReference type="Proteomes" id="UP001589798">
    <property type="component" value="Unassembled WGS sequence"/>
</dbReference>
<dbReference type="EMBL" id="JBHLWK010000015">
    <property type="protein sequence ID" value="MFC0205071.1"/>
    <property type="molecule type" value="Genomic_DNA"/>
</dbReference>
<keyword evidence="4" id="KW-1185">Reference proteome</keyword>
<comment type="caution">
    <text evidence="3">The sequence shown here is derived from an EMBL/GenBank/DDBJ whole genome shotgun (WGS) entry which is preliminary data.</text>
</comment>
<dbReference type="RefSeq" id="WP_379487807.1">
    <property type="nucleotide sequence ID" value="NZ_JBHLWK010000015.1"/>
</dbReference>
<evidence type="ECO:0000313" key="4">
    <source>
        <dbReference type="Proteomes" id="UP001589798"/>
    </source>
</evidence>
<dbReference type="Pfam" id="PF01757">
    <property type="entry name" value="Acyl_transf_3"/>
    <property type="match status" value="1"/>
</dbReference>
<keyword evidence="3" id="KW-0808">Transferase</keyword>
<dbReference type="InterPro" id="IPR050879">
    <property type="entry name" value="Acyltransferase_3"/>
</dbReference>
<feature type="transmembrane region" description="Helical" evidence="1">
    <location>
        <begin position="283"/>
        <end position="308"/>
    </location>
</feature>
<keyword evidence="3" id="KW-0012">Acyltransferase</keyword>
<dbReference type="PANTHER" id="PTHR23028">
    <property type="entry name" value="ACETYLTRANSFERASE"/>
    <property type="match status" value="1"/>
</dbReference>